<dbReference type="EMBL" id="JACRSP010000002">
    <property type="protein sequence ID" value="MBC8536395.1"/>
    <property type="molecule type" value="Genomic_DNA"/>
</dbReference>
<dbReference type="Gene3D" id="3.40.50.2300">
    <property type="match status" value="2"/>
</dbReference>
<accession>A0A926DCE0</accession>
<protein>
    <submittedName>
        <fullName evidence="5">ABC transporter substrate-binding protein</fullName>
    </submittedName>
</protein>
<comment type="similarity">
    <text evidence="1">Belongs to the leucine-binding protein family.</text>
</comment>
<reference evidence="5" key="1">
    <citation type="submission" date="2020-08" db="EMBL/GenBank/DDBJ databases">
        <title>Genome public.</title>
        <authorList>
            <person name="Liu C."/>
            <person name="Sun Q."/>
        </authorList>
    </citation>
    <scope>NUCLEOTIDE SEQUENCE</scope>
    <source>
        <strain evidence="5">BX7</strain>
    </source>
</reference>
<feature type="chain" id="PRO_5038866439" evidence="3">
    <location>
        <begin position="22"/>
        <end position="432"/>
    </location>
</feature>
<keyword evidence="2 3" id="KW-0732">Signal</keyword>
<dbReference type="Proteomes" id="UP000620366">
    <property type="component" value="Unassembled WGS sequence"/>
</dbReference>
<evidence type="ECO:0000256" key="3">
    <source>
        <dbReference type="SAM" id="SignalP"/>
    </source>
</evidence>
<comment type="caution">
    <text evidence="5">The sequence shown here is derived from an EMBL/GenBank/DDBJ whole genome shotgun (WGS) entry which is preliminary data.</text>
</comment>
<sequence>MKMKRFLALFLALALTFTLTACTPADNPDSPGGTGTEDGELDLSQGVKIGVLFPVTGAAASVGEDARKGIDLAIAHINENGGIENLDGAKLVPVYGDTQSDESAAVIEAERLIVEEEVVAIIGCYQSAITMPVRTVCERYGCPLLMCCSSSDTLVEGEHEWSFLVHETNSVNSRCQLDYIRGIMDEGFEIKTAGLMYENNDNGQGLHEQWTAAFKEMGIDIVVDETFAMDVADVTPIVNKLQSADPDIVMCFANFGAMVLLTDTMMGKGYAPNLLMCASGGEQNSDFIPTVGNNADGFMTGMGWGIDVLNAKPDKLWIAEDYAAANNGETFTGESAAGWADVFLVYEGLNAAGTYSRTALRDALAEIHITEDASWNIYPYEIWFDETGANPNAITPIGQFQDAAVRIIWPESAALEGTAVVLPGSEISAINK</sequence>
<organism evidence="5 6">
    <name type="scientific">Feifania hominis</name>
    <dbReference type="NCBI Taxonomy" id="2763660"/>
    <lineage>
        <taxon>Bacteria</taxon>
        <taxon>Bacillati</taxon>
        <taxon>Bacillota</taxon>
        <taxon>Clostridia</taxon>
        <taxon>Eubacteriales</taxon>
        <taxon>Feifaniaceae</taxon>
        <taxon>Feifania</taxon>
    </lineage>
</organism>
<dbReference type="SUPFAM" id="SSF53822">
    <property type="entry name" value="Periplasmic binding protein-like I"/>
    <property type="match status" value="1"/>
</dbReference>
<dbReference type="CDD" id="cd06340">
    <property type="entry name" value="PBP1_ABC_ligand_binding-like"/>
    <property type="match status" value="1"/>
</dbReference>
<dbReference type="PANTHER" id="PTHR30483">
    <property type="entry name" value="LEUCINE-SPECIFIC-BINDING PROTEIN"/>
    <property type="match status" value="1"/>
</dbReference>
<gene>
    <name evidence="5" type="ORF">H8695_06770</name>
</gene>
<evidence type="ECO:0000313" key="6">
    <source>
        <dbReference type="Proteomes" id="UP000620366"/>
    </source>
</evidence>
<feature type="domain" description="Leucine-binding protein" evidence="4">
    <location>
        <begin position="47"/>
        <end position="372"/>
    </location>
</feature>
<dbReference type="RefSeq" id="WP_249300197.1">
    <property type="nucleotide sequence ID" value="NZ_JACRSP010000002.1"/>
</dbReference>
<evidence type="ECO:0000256" key="2">
    <source>
        <dbReference type="ARBA" id="ARBA00022729"/>
    </source>
</evidence>
<keyword evidence="6" id="KW-1185">Reference proteome</keyword>
<dbReference type="Pfam" id="PF13458">
    <property type="entry name" value="Peripla_BP_6"/>
    <property type="match status" value="1"/>
</dbReference>
<evidence type="ECO:0000313" key="5">
    <source>
        <dbReference type="EMBL" id="MBC8536395.1"/>
    </source>
</evidence>
<dbReference type="InterPro" id="IPR051010">
    <property type="entry name" value="BCAA_transport"/>
</dbReference>
<evidence type="ECO:0000259" key="4">
    <source>
        <dbReference type="Pfam" id="PF13458"/>
    </source>
</evidence>
<dbReference type="AlphaFoldDB" id="A0A926DCE0"/>
<name>A0A926DCE0_9FIRM</name>
<proteinExistence type="inferred from homology"/>
<evidence type="ECO:0000256" key="1">
    <source>
        <dbReference type="ARBA" id="ARBA00010062"/>
    </source>
</evidence>
<dbReference type="InterPro" id="IPR028081">
    <property type="entry name" value="Leu-bd"/>
</dbReference>
<feature type="signal peptide" evidence="3">
    <location>
        <begin position="1"/>
        <end position="21"/>
    </location>
</feature>
<dbReference type="InterPro" id="IPR028082">
    <property type="entry name" value="Peripla_BP_I"/>
</dbReference>
<dbReference type="PROSITE" id="PS51257">
    <property type="entry name" value="PROKAR_LIPOPROTEIN"/>
    <property type="match status" value="1"/>
</dbReference>